<gene>
    <name evidence="1" type="ORF">MNBD_CHLOROFLEXI01-1166</name>
</gene>
<proteinExistence type="predicted"/>
<protein>
    <submittedName>
        <fullName evidence="1">Epoxyqueuosine (OQ) reductase QueG</fullName>
    </submittedName>
</protein>
<sequence>MRQLEKEARKLGFDMVGVVTAVPGQRLAAYLSWIAAEMHGQMGYLARPDRLARRQDLNVIL</sequence>
<evidence type="ECO:0000313" key="1">
    <source>
        <dbReference type="EMBL" id="VAW39399.1"/>
    </source>
</evidence>
<dbReference type="EMBL" id="UOEU01000743">
    <property type="protein sequence ID" value="VAW39399.1"/>
    <property type="molecule type" value="Genomic_DNA"/>
</dbReference>
<reference evidence="1" key="1">
    <citation type="submission" date="2018-06" db="EMBL/GenBank/DDBJ databases">
        <authorList>
            <person name="Zhirakovskaya E."/>
        </authorList>
    </citation>
    <scope>NUCLEOTIDE SEQUENCE</scope>
</reference>
<name>A0A3B0VR88_9ZZZZ</name>
<organism evidence="1">
    <name type="scientific">hydrothermal vent metagenome</name>
    <dbReference type="NCBI Taxonomy" id="652676"/>
    <lineage>
        <taxon>unclassified sequences</taxon>
        <taxon>metagenomes</taxon>
        <taxon>ecological metagenomes</taxon>
    </lineage>
</organism>
<dbReference type="AlphaFoldDB" id="A0A3B0VR88"/>
<feature type="non-terminal residue" evidence="1">
    <location>
        <position position="61"/>
    </location>
</feature>
<accession>A0A3B0VR88</accession>